<dbReference type="Pfam" id="PF24568">
    <property type="entry name" value="CC_PcsB"/>
    <property type="match status" value="1"/>
</dbReference>
<keyword evidence="2" id="KW-0175">Coiled coil</keyword>
<dbReference type="GO" id="GO:0004222">
    <property type="term" value="F:metalloendopeptidase activity"/>
    <property type="evidence" value="ECO:0007669"/>
    <property type="project" value="TreeGrafter"/>
</dbReference>
<dbReference type="InterPro" id="IPR016047">
    <property type="entry name" value="M23ase_b-sheet_dom"/>
</dbReference>
<dbReference type="OrthoDB" id="9805070at2"/>
<dbReference type="eggNOG" id="COG4942">
    <property type="taxonomic scope" value="Bacteria"/>
</dbReference>
<feature type="compositionally biased region" description="Basic and acidic residues" evidence="3">
    <location>
        <begin position="303"/>
        <end position="318"/>
    </location>
</feature>
<gene>
    <name evidence="6" type="ORF">HMPREF9698_01195</name>
</gene>
<name>K9E8V8_9LACT</name>
<dbReference type="RefSeq" id="WP_003778734.1">
    <property type="nucleotide sequence ID" value="NZ_JH992961.1"/>
</dbReference>
<comment type="caution">
    <text evidence="6">The sequence shown here is derived from an EMBL/GenBank/DDBJ whole genome shotgun (WGS) entry which is preliminary data.</text>
</comment>
<feature type="coiled-coil region" evidence="2">
    <location>
        <begin position="25"/>
        <end position="126"/>
    </location>
</feature>
<evidence type="ECO:0000259" key="5">
    <source>
        <dbReference type="Pfam" id="PF24568"/>
    </source>
</evidence>
<dbReference type="SUPFAM" id="SSF51261">
    <property type="entry name" value="Duplicated hybrid motif"/>
    <property type="match status" value="1"/>
</dbReference>
<reference evidence="6 7" key="1">
    <citation type="submission" date="2012-09" db="EMBL/GenBank/DDBJ databases">
        <title>The Genome Sequence of Alloiococcus otitis ATCC 51267.</title>
        <authorList>
            <consortium name="The Broad Institute Genome Sequencing Platform"/>
            <person name="Earl A."/>
            <person name="Ward D."/>
            <person name="Feldgarden M."/>
            <person name="Gevers D."/>
            <person name="Huys G."/>
            <person name="Walker B."/>
            <person name="Young S.K."/>
            <person name="Zeng Q."/>
            <person name="Gargeya S."/>
            <person name="Fitzgerald M."/>
            <person name="Haas B."/>
            <person name="Abouelleil A."/>
            <person name="Alvarado L."/>
            <person name="Arachchi H.M."/>
            <person name="Berlin A.M."/>
            <person name="Chapman S.B."/>
            <person name="Goldberg J."/>
            <person name="Griggs A."/>
            <person name="Gujja S."/>
            <person name="Hansen M."/>
            <person name="Howarth C."/>
            <person name="Imamovic A."/>
            <person name="Larimer J."/>
            <person name="McCowen C."/>
            <person name="Montmayeur A."/>
            <person name="Murphy C."/>
            <person name="Neiman D."/>
            <person name="Pearson M."/>
            <person name="Priest M."/>
            <person name="Roberts A."/>
            <person name="Saif S."/>
            <person name="Shea T."/>
            <person name="Sisk P."/>
            <person name="Sykes S."/>
            <person name="Wortman J."/>
            <person name="Nusbaum C."/>
            <person name="Birren B."/>
        </authorList>
    </citation>
    <scope>NUCLEOTIDE SEQUENCE [LARGE SCALE GENOMIC DNA]</scope>
    <source>
        <strain evidence="6 7">ATCC 51267</strain>
    </source>
</reference>
<keyword evidence="1" id="KW-0732">Signal</keyword>
<evidence type="ECO:0000259" key="4">
    <source>
        <dbReference type="Pfam" id="PF01551"/>
    </source>
</evidence>
<dbReference type="AlphaFoldDB" id="K9E8V8"/>
<dbReference type="STRING" id="883081.HMPREF9698_01195"/>
<dbReference type="Gene3D" id="2.70.70.10">
    <property type="entry name" value="Glucose Permease (Domain IIA)"/>
    <property type="match status" value="1"/>
</dbReference>
<dbReference type="CDD" id="cd12797">
    <property type="entry name" value="M23_peptidase"/>
    <property type="match status" value="1"/>
</dbReference>
<feature type="compositionally biased region" description="Low complexity" evidence="3">
    <location>
        <begin position="348"/>
        <end position="377"/>
    </location>
</feature>
<evidence type="ECO:0000313" key="7">
    <source>
        <dbReference type="Proteomes" id="UP000009875"/>
    </source>
</evidence>
<dbReference type="HOGENOM" id="CLU_029425_4_3_9"/>
<dbReference type="InterPro" id="IPR011055">
    <property type="entry name" value="Dup_hybrid_motif"/>
</dbReference>
<evidence type="ECO:0000256" key="2">
    <source>
        <dbReference type="SAM" id="Coils"/>
    </source>
</evidence>
<proteinExistence type="predicted"/>
<dbReference type="Pfam" id="PF01551">
    <property type="entry name" value="Peptidase_M23"/>
    <property type="match status" value="1"/>
</dbReference>
<dbReference type="InterPro" id="IPR050570">
    <property type="entry name" value="Cell_wall_metabolism_enzyme"/>
</dbReference>
<evidence type="ECO:0000256" key="1">
    <source>
        <dbReference type="ARBA" id="ARBA00022729"/>
    </source>
</evidence>
<accession>K9E8V8</accession>
<feature type="region of interest" description="Disordered" evidence="3">
    <location>
        <begin position="303"/>
        <end position="390"/>
    </location>
</feature>
<feature type="domain" description="Peptidoglycan hydrolase PcsB coiled-coil" evidence="5">
    <location>
        <begin position="113"/>
        <end position="185"/>
    </location>
</feature>
<feature type="domain" description="M23ase beta-sheet core" evidence="4">
    <location>
        <begin position="408"/>
        <end position="501"/>
    </location>
</feature>
<evidence type="ECO:0000256" key="3">
    <source>
        <dbReference type="SAM" id="MobiDB-lite"/>
    </source>
</evidence>
<protein>
    <submittedName>
        <fullName evidence="6">Uncharacterized protein</fullName>
    </submittedName>
</protein>
<dbReference type="PANTHER" id="PTHR21666:SF270">
    <property type="entry name" value="MUREIN HYDROLASE ACTIVATOR ENVC"/>
    <property type="match status" value="1"/>
</dbReference>
<organism evidence="6 7">
    <name type="scientific">Alloiococcus otitis ATCC 51267</name>
    <dbReference type="NCBI Taxonomy" id="883081"/>
    <lineage>
        <taxon>Bacteria</taxon>
        <taxon>Bacillati</taxon>
        <taxon>Bacillota</taxon>
        <taxon>Bacilli</taxon>
        <taxon>Lactobacillales</taxon>
        <taxon>Carnobacteriaceae</taxon>
        <taxon>Alloiococcus</taxon>
    </lineage>
</organism>
<evidence type="ECO:0000313" key="6">
    <source>
        <dbReference type="EMBL" id="EKU93118.1"/>
    </source>
</evidence>
<dbReference type="EMBL" id="AGXA01000025">
    <property type="protein sequence ID" value="EKU93118.1"/>
    <property type="molecule type" value="Genomic_DNA"/>
</dbReference>
<keyword evidence="7" id="KW-1185">Reference proteome</keyword>
<dbReference type="SUPFAM" id="SSF90257">
    <property type="entry name" value="Myosin rod fragments"/>
    <property type="match status" value="1"/>
</dbReference>
<dbReference type="Gene3D" id="6.10.250.3150">
    <property type="match status" value="1"/>
</dbReference>
<dbReference type="InterPro" id="IPR057309">
    <property type="entry name" value="PcsB_CC"/>
</dbReference>
<sequence>MKKEQIFKFLATSLVAGQVFFSSHLVLAEEASSQLLEELRQSRQDLDQENAQLESEIKNSKDEMSNLSQEKADLEADIQAIQANVDRLIAEIDQRQEEIQDKEDQIDQLHKEIGELTELIDRRTEKVADQARSVQKTGDVTSIVNALLSSDTVADLLNRVHFISEIISSNRSIISDQKADHDRLKASEEKLKDEEAKLKATKSDLEVAQNNLVNQRLALESQVSQVAQVYDLSQKDLASLEAKKDEIARQTSHLDQQVKDEQERLEEERLEQERLARKEAERQRQQAEEAERIRQAEALAKEEAEVRAKEEAEAHAKAQESQQDQAKEVEREIEEENRDLELNERDNQQPAQVESSQSSQSQPSQSSASTTVQVSSSLNPSSWIRPASGRMTSGFGYRLHPIKGYRKLHEGIDIAGSGPVRASKAGRVIAASYTGGLGYHVRIDHGNGLTSVYGHLQPSLAVAPGQTVSQGQVLGQMGSSGSSTGVHLHFEIRQNGRPVNPMNYLY</sequence>
<dbReference type="PANTHER" id="PTHR21666">
    <property type="entry name" value="PEPTIDASE-RELATED"/>
    <property type="match status" value="1"/>
</dbReference>
<dbReference type="Proteomes" id="UP000009875">
    <property type="component" value="Unassembled WGS sequence"/>
</dbReference>